<comment type="caution">
    <text evidence="2">The sequence shown here is derived from an EMBL/GenBank/DDBJ whole genome shotgun (WGS) entry which is preliminary data.</text>
</comment>
<accession>A0A501XIL8</accession>
<keyword evidence="2" id="KW-0969">Cilium</keyword>
<feature type="compositionally biased region" description="Low complexity" evidence="1">
    <location>
        <begin position="15"/>
        <end position="29"/>
    </location>
</feature>
<feature type="compositionally biased region" description="Polar residues" evidence="1">
    <location>
        <begin position="284"/>
        <end position="295"/>
    </location>
</feature>
<reference evidence="2 3" key="1">
    <citation type="submission" date="2019-06" db="EMBL/GenBank/DDBJ databases">
        <authorList>
            <person name="Lee I."/>
            <person name="Jang G.I."/>
            <person name="Hwang C.Y."/>
        </authorList>
    </citation>
    <scope>NUCLEOTIDE SEQUENCE [LARGE SCALE GENOMIC DNA]</scope>
    <source>
        <strain evidence="2 3">PAMC 28131</strain>
    </source>
</reference>
<evidence type="ECO:0000313" key="3">
    <source>
        <dbReference type="Proteomes" id="UP000319897"/>
    </source>
</evidence>
<keyword evidence="2" id="KW-0966">Cell projection</keyword>
<feature type="compositionally biased region" description="Basic and acidic residues" evidence="1">
    <location>
        <begin position="347"/>
        <end position="357"/>
    </location>
</feature>
<protein>
    <submittedName>
        <fullName evidence="2">Flagellar hook-length control protein FliK</fullName>
    </submittedName>
</protein>
<dbReference type="Proteomes" id="UP000319897">
    <property type="component" value="Unassembled WGS sequence"/>
</dbReference>
<keyword evidence="3" id="KW-1185">Reference proteome</keyword>
<keyword evidence="2" id="KW-0282">Flagellum</keyword>
<evidence type="ECO:0000313" key="2">
    <source>
        <dbReference type="EMBL" id="TPE60144.1"/>
    </source>
</evidence>
<feature type="compositionally biased region" description="Low complexity" evidence="1">
    <location>
        <begin position="135"/>
        <end position="161"/>
    </location>
</feature>
<feature type="compositionally biased region" description="Basic and acidic residues" evidence="1">
    <location>
        <begin position="191"/>
        <end position="200"/>
    </location>
</feature>
<gene>
    <name evidence="2" type="ORF">FJQ54_12095</name>
</gene>
<evidence type="ECO:0000256" key="1">
    <source>
        <dbReference type="SAM" id="MobiDB-lite"/>
    </source>
</evidence>
<feature type="compositionally biased region" description="Polar residues" evidence="1">
    <location>
        <begin position="310"/>
        <end position="325"/>
    </location>
</feature>
<dbReference type="RefSeq" id="WP_140928670.1">
    <property type="nucleotide sequence ID" value="NZ_VFSU01000028.1"/>
</dbReference>
<name>A0A501XIL8_9SPHN</name>
<feature type="region of interest" description="Disordered" evidence="1">
    <location>
        <begin position="275"/>
        <end position="452"/>
    </location>
</feature>
<feature type="compositionally biased region" description="Pro residues" evidence="1">
    <location>
        <begin position="74"/>
        <end position="90"/>
    </location>
</feature>
<feature type="region of interest" description="Disordered" evidence="1">
    <location>
        <begin position="15"/>
        <end position="232"/>
    </location>
</feature>
<feature type="compositionally biased region" description="Low complexity" evidence="1">
    <location>
        <begin position="201"/>
        <end position="219"/>
    </location>
</feature>
<organism evidence="2 3">
    <name type="scientific">Sandaracinobacter neustonicus</name>
    <dbReference type="NCBI Taxonomy" id="1715348"/>
    <lineage>
        <taxon>Bacteria</taxon>
        <taxon>Pseudomonadati</taxon>
        <taxon>Pseudomonadota</taxon>
        <taxon>Alphaproteobacteria</taxon>
        <taxon>Sphingomonadales</taxon>
        <taxon>Sphingosinicellaceae</taxon>
        <taxon>Sandaracinobacter</taxon>
    </lineage>
</organism>
<dbReference type="AlphaFoldDB" id="A0A501XIL8"/>
<feature type="compositionally biased region" description="Basic and acidic residues" evidence="1">
    <location>
        <begin position="443"/>
        <end position="452"/>
    </location>
</feature>
<proteinExistence type="predicted"/>
<feature type="compositionally biased region" description="Low complexity" evidence="1">
    <location>
        <begin position="170"/>
        <end position="183"/>
    </location>
</feature>
<sequence length="452" mass="44704">MTAALDAPGAADLLLPAAGRAPPKGAHAAQQPRFELPGEAAPEGQRDAALFEALPPQSAPATDGDADNPATPNISPPAEPPATPLPPPPLAVAAQPLATDGGPDGAEADGTDAGIDAIETVANAVQLPDAPPSRTASHSTAASHTVAMPLSGGSPAASPEADSPPPPLPARSTPVAANAAQPAPQLPPLRMEAEAPHRPAAEPATATPATPTVASAAPATPAPPADIRISTPGEQALQVTIVAGSSDLRDRISAARPELRADLARVGAEVDLISVELRPAPGPSSAQANPSQQGSDGPGKQANGGGDASAMTSSSADFGTATDSGNAEPGSAGFGTGDFAAAIRHHSPADRPAHELPSDLSAEAGPAAPQSADPTAGTGPQDSRAQDGGAQADPRPDKPSDQSSARAQADGGRPGQHSRQPARLQDAQSGLRPPLPAPVIARAETRRIDRYA</sequence>
<dbReference type="EMBL" id="VFSU01000028">
    <property type="protein sequence ID" value="TPE60144.1"/>
    <property type="molecule type" value="Genomic_DNA"/>
</dbReference>